<dbReference type="Gene3D" id="3.40.50.150">
    <property type="entry name" value="Vaccinia Virus protein VP39"/>
    <property type="match status" value="1"/>
</dbReference>
<evidence type="ECO:0000256" key="5">
    <source>
        <dbReference type="ARBA" id="ARBA00022691"/>
    </source>
</evidence>
<keyword evidence="1 6" id="KW-0963">Cytoplasm</keyword>
<evidence type="ECO:0000256" key="2">
    <source>
        <dbReference type="ARBA" id="ARBA00022552"/>
    </source>
</evidence>
<evidence type="ECO:0000256" key="4">
    <source>
        <dbReference type="ARBA" id="ARBA00022679"/>
    </source>
</evidence>
<dbReference type="Pfam" id="PF02527">
    <property type="entry name" value="GidB"/>
    <property type="match status" value="1"/>
</dbReference>
<dbReference type="Proteomes" id="UP000593765">
    <property type="component" value="Chromosome"/>
</dbReference>
<comment type="similarity">
    <text evidence="6">Belongs to the methyltransferase superfamily. RNA methyltransferase RsmG family.</text>
</comment>
<dbReference type="GO" id="GO:0070043">
    <property type="term" value="F:rRNA (guanine-N7-)-methyltransferase activity"/>
    <property type="evidence" value="ECO:0007669"/>
    <property type="project" value="UniProtKB-UniRule"/>
</dbReference>
<keyword evidence="4 6" id="KW-0808">Transferase</keyword>
<evidence type="ECO:0000256" key="6">
    <source>
        <dbReference type="HAMAP-Rule" id="MF_00074"/>
    </source>
</evidence>
<accession>A0A7M2X322</accession>
<evidence type="ECO:0000256" key="3">
    <source>
        <dbReference type="ARBA" id="ARBA00022603"/>
    </source>
</evidence>
<dbReference type="AlphaFoldDB" id="A0A7M2X322"/>
<feature type="binding site" evidence="6">
    <location>
        <begin position="126"/>
        <end position="127"/>
    </location>
    <ligand>
        <name>S-adenosyl-L-methionine</name>
        <dbReference type="ChEBI" id="CHEBI:59789"/>
    </ligand>
</feature>
<dbReference type="HAMAP" id="MF_00074">
    <property type="entry name" value="16SrRNA_methyltr_G"/>
    <property type="match status" value="1"/>
</dbReference>
<comment type="function">
    <text evidence="6">Specifically methylates the N7 position of a guanine in 16S rRNA.</text>
</comment>
<organism evidence="7 8">
    <name type="scientific">Humisphaera borealis</name>
    <dbReference type="NCBI Taxonomy" id="2807512"/>
    <lineage>
        <taxon>Bacteria</taxon>
        <taxon>Pseudomonadati</taxon>
        <taxon>Planctomycetota</taxon>
        <taxon>Phycisphaerae</taxon>
        <taxon>Tepidisphaerales</taxon>
        <taxon>Tepidisphaeraceae</taxon>
        <taxon>Humisphaera</taxon>
    </lineage>
</organism>
<feature type="binding site" evidence="6">
    <location>
        <position position="75"/>
    </location>
    <ligand>
        <name>S-adenosyl-L-methionine</name>
        <dbReference type="ChEBI" id="CHEBI:59789"/>
    </ligand>
</feature>
<comment type="subcellular location">
    <subcellularLocation>
        <location evidence="6">Cytoplasm</location>
    </subcellularLocation>
</comment>
<feature type="binding site" evidence="6">
    <location>
        <begin position="98"/>
        <end position="100"/>
    </location>
    <ligand>
        <name>S-adenosyl-L-methionine</name>
        <dbReference type="ChEBI" id="CHEBI:59789"/>
    </ligand>
</feature>
<dbReference type="SUPFAM" id="SSF53335">
    <property type="entry name" value="S-adenosyl-L-methionine-dependent methyltransferases"/>
    <property type="match status" value="1"/>
</dbReference>
<keyword evidence="2 6" id="KW-0698">rRNA processing</keyword>
<dbReference type="GO" id="GO:0005829">
    <property type="term" value="C:cytosol"/>
    <property type="evidence" value="ECO:0007669"/>
    <property type="project" value="TreeGrafter"/>
</dbReference>
<dbReference type="CDD" id="cd02440">
    <property type="entry name" value="AdoMet_MTases"/>
    <property type="match status" value="1"/>
</dbReference>
<proteinExistence type="inferred from homology"/>
<name>A0A7M2X322_9BACT</name>
<dbReference type="PIRSF" id="PIRSF003078">
    <property type="entry name" value="GidB"/>
    <property type="match status" value="1"/>
</dbReference>
<dbReference type="PANTHER" id="PTHR31760">
    <property type="entry name" value="S-ADENOSYL-L-METHIONINE-DEPENDENT METHYLTRANSFERASES SUPERFAMILY PROTEIN"/>
    <property type="match status" value="1"/>
</dbReference>
<dbReference type="KEGG" id="hbs:IPV69_12750"/>
<sequence length="233" mass="25345">MNPLWTEIAARAALPLSEAQHALLSRYLDLLIEANQTMNLTRITDRAQAELLHIADSLTVLPFLPKKPHTLADLGSGGGVPGIPLAIARPDVRVFLVESTKKKAAFLRKAVTELGLTNVLVSDSRVEDVGHTDRRETFDVVTARAVALLPWLVEWSMPLLKKGGVLLAMKGERGPAEVEQATSACKRMNADVPVIEPISLPQTQNHVIVKVAKRGITPPIYPRSATVTKGKHL</sequence>
<evidence type="ECO:0000256" key="1">
    <source>
        <dbReference type="ARBA" id="ARBA00022490"/>
    </source>
</evidence>
<feature type="binding site" evidence="6">
    <location>
        <position position="144"/>
    </location>
    <ligand>
        <name>S-adenosyl-L-methionine</name>
        <dbReference type="ChEBI" id="CHEBI:59789"/>
    </ligand>
</feature>
<protein>
    <recommendedName>
        <fullName evidence="6">Ribosomal RNA small subunit methyltransferase G</fullName>
        <ecNumber evidence="6">2.1.1.-</ecNumber>
    </recommendedName>
    <alternativeName>
        <fullName evidence="6">16S rRNA 7-methylguanosine methyltransferase</fullName>
        <shortName evidence="6">16S rRNA m7G methyltransferase</shortName>
    </alternativeName>
</protein>
<dbReference type="EMBL" id="CP063458">
    <property type="protein sequence ID" value="QOV92166.1"/>
    <property type="molecule type" value="Genomic_DNA"/>
</dbReference>
<evidence type="ECO:0000313" key="7">
    <source>
        <dbReference type="EMBL" id="QOV92166.1"/>
    </source>
</evidence>
<reference evidence="7 8" key="1">
    <citation type="submission" date="2020-10" db="EMBL/GenBank/DDBJ databases">
        <title>Wide distribution of Phycisphaera-like planctomycetes from WD2101 soil group in peatlands and genome analysis of the first cultivated representative.</title>
        <authorList>
            <person name="Dedysh S.N."/>
            <person name="Beletsky A.V."/>
            <person name="Ivanova A."/>
            <person name="Kulichevskaya I.S."/>
            <person name="Suzina N.E."/>
            <person name="Philippov D.A."/>
            <person name="Rakitin A.L."/>
            <person name="Mardanov A.V."/>
            <person name="Ravin N.V."/>
        </authorList>
    </citation>
    <scope>NUCLEOTIDE SEQUENCE [LARGE SCALE GENOMIC DNA]</scope>
    <source>
        <strain evidence="7 8">M1803</strain>
    </source>
</reference>
<dbReference type="NCBIfam" id="TIGR00138">
    <property type="entry name" value="rsmG_gidB"/>
    <property type="match status" value="1"/>
</dbReference>
<dbReference type="RefSeq" id="WP_206295497.1">
    <property type="nucleotide sequence ID" value="NZ_CP063458.1"/>
</dbReference>
<keyword evidence="5 6" id="KW-0949">S-adenosyl-L-methionine</keyword>
<gene>
    <name evidence="6 7" type="primary">rsmG</name>
    <name evidence="7" type="ORF">IPV69_12750</name>
</gene>
<comment type="caution">
    <text evidence="6">Lacks conserved residue(s) required for the propagation of feature annotation.</text>
</comment>
<dbReference type="EC" id="2.1.1.-" evidence="6"/>
<keyword evidence="3 6" id="KW-0489">Methyltransferase</keyword>
<dbReference type="InterPro" id="IPR029063">
    <property type="entry name" value="SAM-dependent_MTases_sf"/>
</dbReference>
<evidence type="ECO:0000313" key="8">
    <source>
        <dbReference type="Proteomes" id="UP000593765"/>
    </source>
</evidence>
<dbReference type="PANTHER" id="PTHR31760:SF0">
    <property type="entry name" value="S-ADENOSYL-L-METHIONINE-DEPENDENT METHYLTRANSFERASES SUPERFAMILY PROTEIN"/>
    <property type="match status" value="1"/>
</dbReference>
<dbReference type="InterPro" id="IPR003682">
    <property type="entry name" value="rRNA_ssu_MeTfrase_G"/>
</dbReference>
<keyword evidence="8" id="KW-1185">Reference proteome</keyword>